<name>A0A4P9X957_9FUNG</name>
<feature type="non-terminal residue" evidence="2">
    <location>
        <position position="1"/>
    </location>
</feature>
<dbReference type="PANTHER" id="PTHR12822">
    <property type="entry name" value="PROTEIN YIPF"/>
    <property type="match status" value="1"/>
</dbReference>
<evidence type="ECO:0000256" key="1">
    <source>
        <dbReference type="SAM" id="Phobius"/>
    </source>
</evidence>
<protein>
    <recommendedName>
        <fullName evidence="4">Protein YIP</fullName>
    </recommendedName>
</protein>
<accession>A0A4P9X957</accession>
<dbReference type="OrthoDB" id="10256463at2759"/>
<proteinExistence type="predicted"/>
<dbReference type="GO" id="GO:0005794">
    <property type="term" value="C:Golgi apparatus"/>
    <property type="evidence" value="ECO:0007669"/>
    <property type="project" value="InterPro"/>
</dbReference>
<reference evidence="3" key="1">
    <citation type="journal article" date="2018" name="Nat. Microbiol.">
        <title>Leveraging single-cell genomics to expand the fungal tree of life.</title>
        <authorList>
            <person name="Ahrendt S.R."/>
            <person name="Quandt C.A."/>
            <person name="Ciobanu D."/>
            <person name="Clum A."/>
            <person name="Salamov A."/>
            <person name="Andreopoulos B."/>
            <person name="Cheng J.F."/>
            <person name="Woyke T."/>
            <person name="Pelin A."/>
            <person name="Henrissat B."/>
            <person name="Reynolds N.K."/>
            <person name="Benny G.L."/>
            <person name="Smith M.E."/>
            <person name="James T.Y."/>
            <person name="Grigoriev I.V."/>
        </authorList>
    </citation>
    <scope>NUCLEOTIDE SEQUENCE [LARGE SCALE GENOMIC DNA]</scope>
    <source>
        <strain evidence="3">ATCC 52028</strain>
    </source>
</reference>
<feature type="transmembrane region" description="Helical" evidence="1">
    <location>
        <begin position="86"/>
        <end position="108"/>
    </location>
</feature>
<evidence type="ECO:0000313" key="3">
    <source>
        <dbReference type="Proteomes" id="UP000274922"/>
    </source>
</evidence>
<dbReference type="PANTHER" id="PTHR12822:SF2">
    <property type="entry name" value="PROTEIN YIPF"/>
    <property type="match status" value="1"/>
</dbReference>
<organism evidence="2 3">
    <name type="scientific">Caulochytrium protostelioides</name>
    <dbReference type="NCBI Taxonomy" id="1555241"/>
    <lineage>
        <taxon>Eukaryota</taxon>
        <taxon>Fungi</taxon>
        <taxon>Fungi incertae sedis</taxon>
        <taxon>Chytridiomycota</taxon>
        <taxon>Chytridiomycota incertae sedis</taxon>
        <taxon>Chytridiomycetes</taxon>
        <taxon>Caulochytriales</taxon>
        <taxon>Caulochytriaceae</taxon>
        <taxon>Caulochytrium</taxon>
    </lineage>
</organism>
<evidence type="ECO:0008006" key="4">
    <source>
        <dbReference type="Google" id="ProtNLM"/>
    </source>
</evidence>
<dbReference type="STRING" id="1555241.A0A4P9X957"/>
<keyword evidence="3" id="KW-1185">Reference proteome</keyword>
<dbReference type="AlphaFoldDB" id="A0A4P9X957"/>
<dbReference type="GO" id="GO:0016192">
    <property type="term" value="P:vesicle-mediated transport"/>
    <property type="evidence" value="ECO:0007669"/>
    <property type="project" value="InterPro"/>
</dbReference>
<dbReference type="EMBL" id="ML014160">
    <property type="protein sequence ID" value="RKP01815.1"/>
    <property type="molecule type" value="Genomic_DNA"/>
</dbReference>
<feature type="transmembrane region" description="Helical" evidence="1">
    <location>
        <begin position="45"/>
        <end position="65"/>
    </location>
</feature>
<feature type="non-terminal residue" evidence="2">
    <location>
        <position position="112"/>
    </location>
</feature>
<sequence>FWSIAYYQRYFDVDPEDVVSRARIALWPFPPNPTFHDTITANPDLYGPLWITTTLVVACFMTSAISQARLVGLDSPLYDLLDAQTLSVAATLIYTYLALIPLAVWGVAQATG</sequence>
<dbReference type="Proteomes" id="UP000274922">
    <property type="component" value="Unassembled WGS sequence"/>
</dbReference>
<evidence type="ECO:0000313" key="2">
    <source>
        <dbReference type="EMBL" id="RKP01815.1"/>
    </source>
</evidence>
<keyword evidence="1" id="KW-1133">Transmembrane helix</keyword>
<keyword evidence="1" id="KW-0812">Transmembrane</keyword>
<keyword evidence="1" id="KW-0472">Membrane</keyword>
<gene>
    <name evidence="2" type="ORF">CXG81DRAFT_6135</name>
</gene>
<dbReference type="GO" id="GO:0031267">
    <property type="term" value="F:small GTPase binding"/>
    <property type="evidence" value="ECO:0007669"/>
    <property type="project" value="InterPro"/>
</dbReference>
<dbReference type="InterPro" id="IPR039765">
    <property type="entry name" value="Yip5/YIPF1/YIPF2"/>
</dbReference>